<feature type="transmembrane region" description="Helical" evidence="1">
    <location>
        <begin position="45"/>
        <end position="71"/>
    </location>
</feature>
<keyword evidence="1" id="KW-0812">Transmembrane</keyword>
<keyword evidence="1" id="KW-0472">Membrane</keyword>
<dbReference type="GO" id="GO:0016740">
    <property type="term" value="F:transferase activity"/>
    <property type="evidence" value="ECO:0007669"/>
    <property type="project" value="UniProtKB-KW"/>
</dbReference>
<dbReference type="AlphaFoldDB" id="A0A2M7TL26"/>
<comment type="caution">
    <text evidence="2">The sequence shown here is derived from an EMBL/GenBank/DDBJ whole genome shotgun (WGS) entry which is preliminary data.</text>
</comment>
<protein>
    <submittedName>
        <fullName evidence="2">Glycosyl transferase</fullName>
    </submittedName>
</protein>
<organism evidence="2 3">
    <name type="scientific">Candidatus Woesebacteria bacterium CG_4_10_14_0_2_um_filter_39_14</name>
    <dbReference type="NCBI Taxonomy" id="1975054"/>
    <lineage>
        <taxon>Bacteria</taxon>
        <taxon>Candidatus Woeseibacteriota</taxon>
    </lineage>
</organism>
<evidence type="ECO:0000313" key="3">
    <source>
        <dbReference type="Proteomes" id="UP000229753"/>
    </source>
</evidence>
<evidence type="ECO:0000313" key="2">
    <source>
        <dbReference type="EMBL" id="PIZ47679.1"/>
    </source>
</evidence>
<keyword evidence="1" id="KW-1133">Transmembrane helix</keyword>
<keyword evidence="2" id="KW-0808">Transferase</keyword>
<name>A0A2M7TL26_9BACT</name>
<accession>A0A2M7TL26</accession>
<dbReference type="Proteomes" id="UP000229753">
    <property type="component" value="Unassembled WGS sequence"/>
</dbReference>
<proteinExistence type="predicted"/>
<dbReference type="EMBL" id="PFNO01000160">
    <property type="protein sequence ID" value="PIZ47679.1"/>
    <property type="molecule type" value="Genomic_DNA"/>
</dbReference>
<gene>
    <name evidence="2" type="ORF">COY29_04850</name>
</gene>
<reference evidence="3" key="1">
    <citation type="submission" date="2017-09" db="EMBL/GenBank/DDBJ databases">
        <title>Depth-based differentiation of microbial function through sediment-hosted aquifers and enrichment of novel symbionts in the deep terrestrial subsurface.</title>
        <authorList>
            <person name="Probst A.J."/>
            <person name="Ladd B."/>
            <person name="Jarett J.K."/>
            <person name="Geller-Mcgrath D.E."/>
            <person name="Sieber C.M.K."/>
            <person name="Emerson J.B."/>
            <person name="Anantharaman K."/>
            <person name="Thomas B.C."/>
            <person name="Malmstrom R."/>
            <person name="Stieglmeier M."/>
            <person name="Klingl A."/>
            <person name="Woyke T."/>
            <person name="Ryan C.M."/>
            <person name="Banfield J.F."/>
        </authorList>
    </citation>
    <scope>NUCLEOTIDE SEQUENCE [LARGE SCALE GENOMIC DNA]</scope>
</reference>
<evidence type="ECO:0000256" key="1">
    <source>
        <dbReference type="SAM" id="Phobius"/>
    </source>
</evidence>
<feature type="non-terminal residue" evidence="2">
    <location>
        <position position="1"/>
    </location>
</feature>
<sequence length="81" mass="9423">PTLSEFIEHVNRFSTLHAQILFKEGIKPSLFRIIANPLAKFIQNYIFRLGFLDGTPGIIVALMMSFHSFLARAKLYQLWRK</sequence>